<organism evidence="6">
    <name type="scientific">Lygus hesperus</name>
    <name type="common">Western plant bug</name>
    <dbReference type="NCBI Taxonomy" id="30085"/>
    <lineage>
        <taxon>Eukaryota</taxon>
        <taxon>Metazoa</taxon>
        <taxon>Ecdysozoa</taxon>
        <taxon>Arthropoda</taxon>
        <taxon>Hexapoda</taxon>
        <taxon>Insecta</taxon>
        <taxon>Pterygota</taxon>
        <taxon>Neoptera</taxon>
        <taxon>Paraneoptera</taxon>
        <taxon>Hemiptera</taxon>
        <taxon>Heteroptera</taxon>
        <taxon>Panheteroptera</taxon>
        <taxon>Cimicomorpha</taxon>
        <taxon>Miridae</taxon>
        <taxon>Mirini</taxon>
        <taxon>Lygus</taxon>
    </lineage>
</organism>
<dbReference type="GO" id="GO:0005524">
    <property type="term" value="F:ATP binding"/>
    <property type="evidence" value="ECO:0007669"/>
    <property type="project" value="UniProtKB-UniRule"/>
</dbReference>
<evidence type="ECO:0000256" key="1">
    <source>
        <dbReference type="ARBA" id="ARBA00022741"/>
    </source>
</evidence>
<evidence type="ECO:0000256" key="2">
    <source>
        <dbReference type="ARBA" id="ARBA00022840"/>
    </source>
</evidence>
<dbReference type="SUPFAM" id="SSF56112">
    <property type="entry name" value="Protein kinase-like (PK-like)"/>
    <property type="match status" value="1"/>
</dbReference>
<dbReference type="FunFam" id="3.30.200.20:FF:000088">
    <property type="entry name" value="Casein kinase II subunit alpha"/>
    <property type="match status" value="1"/>
</dbReference>
<protein>
    <submittedName>
        <fullName evidence="6">Putative casein kinase II subunit alpha</fullName>
    </submittedName>
</protein>
<dbReference type="InterPro" id="IPR045216">
    <property type="entry name" value="CK2_alpha"/>
</dbReference>
<name>A0A0A9WHN5_LYGHE</name>
<feature type="binding site" evidence="3">
    <location>
        <position position="42"/>
    </location>
    <ligand>
        <name>ATP</name>
        <dbReference type="ChEBI" id="CHEBI:30616"/>
    </ligand>
</feature>
<dbReference type="SMART" id="SM00220">
    <property type="entry name" value="S_TKc"/>
    <property type="match status" value="1"/>
</dbReference>
<reference evidence="6" key="1">
    <citation type="journal article" date="2014" name="PLoS ONE">
        <title>Transcriptome-Based Identification of ABC Transporters in the Western Tarnished Plant Bug Lygus hesperus.</title>
        <authorList>
            <person name="Hull J.J."/>
            <person name="Chaney K."/>
            <person name="Geib S.M."/>
            <person name="Fabrick J.A."/>
            <person name="Brent C.S."/>
            <person name="Walsh D."/>
            <person name="Lavine L.C."/>
        </authorList>
    </citation>
    <scope>NUCLEOTIDE SEQUENCE</scope>
</reference>
<dbReference type="Gene3D" id="1.10.510.10">
    <property type="entry name" value="Transferase(Phosphotransferase) domain 1"/>
    <property type="match status" value="1"/>
</dbReference>
<keyword evidence="6" id="KW-0808">Transferase</keyword>
<evidence type="ECO:0000313" key="6">
    <source>
        <dbReference type="EMBL" id="JAG07294.1"/>
    </source>
</evidence>
<reference evidence="7" key="3">
    <citation type="journal article" date="2016" name="Gigascience">
        <title>De novo construction of an expanded transcriptome assembly for the western tarnished plant bug, Lygus hesperus.</title>
        <authorList>
            <person name="Tassone E.E."/>
            <person name="Geib S.M."/>
            <person name="Hall B."/>
            <person name="Fabrick J.A."/>
            <person name="Brent C.S."/>
            <person name="Hull J.J."/>
        </authorList>
    </citation>
    <scope>NUCLEOTIDE SEQUENCE</scope>
</reference>
<dbReference type="PROSITE" id="PS50011">
    <property type="entry name" value="PROTEIN_KINASE_DOM"/>
    <property type="match status" value="1"/>
</dbReference>
<dbReference type="GO" id="GO:0004674">
    <property type="term" value="F:protein serine/threonine kinase activity"/>
    <property type="evidence" value="ECO:0007669"/>
    <property type="project" value="UniProtKB-KW"/>
</dbReference>
<dbReference type="Gene3D" id="3.30.200.20">
    <property type="entry name" value="Phosphorylase Kinase, domain 1"/>
    <property type="match status" value="2"/>
</dbReference>
<dbReference type="PROSITE" id="PS00107">
    <property type="entry name" value="PROTEIN_KINASE_ATP"/>
    <property type="match status" value="1"/>
</dbReference>
<dbReference type="PANTHER" id="PTHR24054">
    <property type="entry name" value="CASEIN KINASE II SUBUNIT ALPHA"/>
    <property type="match status" value="1"/>
</dbReference>
<keyword evidence="4" id="KW-0723">Serine/threonine-protein kinase</keyword>
<reference evidence="6" key="2">
    <citation type="submission" date="2014-07" db="EMBL/GenBank/DDBJ databases">
        <authorList>
            <person name="Hull J."/>
        </authorList>
    </citation>
    <scope>NUCLEOTIDE SEQUENCE</scope>
</reference>
<evidence type="ECO:0000313" key="7">
    <source>
        <dbReference type="EMBL" id="JAQ14078.1"/>
    </source>
</evidence>
<feature type="domain" description="Protein kinase" evidence="5">
    <location>
        <begin position="13"/>
        <end position="302"/>
    </location>
</feature>
<keyword evidence="6" id="KW-0418">Kinase</keyword>
<dbReference type="GO" id="GO:0051726">
    <property type="term" value="P:regulation of cell cycle"/>
    <property type="evidence" value="ECO:0007669"/>
    <property type="project" value="TreeGrafter"/>
</dbReference>
<evidence type="ECO:0000259" key="5">
    <source>
        <dbReference type="PROSITE" id="PS50011"/>
    </source>
</evidence>
<dbReference type="InterPro" id="IPR017441">
    <property type="entry name" value="Protein_kinase_ATP_BS"/>
</dbReference>
<dbReference type="PROSITE" id="PS00108">
    <property type="entry name" value="PROTEIN_KINASE_ST"/>
    <property type="match status" value="1"/>
</dbReference>
<evidence type="ECO:0000256" key="3">
    <source>
        <dbReference type="PROSITE-ProRule" id="PRU10141"/>
    </source>
</evidence>
<dbReference type="Pfam" id="PF00069">
    <property type="entry name" value="Pkinase"/>
    <property type="match status" value="2"/>
</dbReference>
<dbReference type="PANTHER" id="PTHR24054:SF55">
    <property type="entry name" value="CASEIN KINASE II, ALPHA CHAIN"/>
    <property type="match status" value="1"/>
</dbReference>
<gene>
    <name evidence="7" type="primary">At2g23080</name>
    <name evidence="6" type="ORF">CM83_22460</name>
    <name evidence="7" type="ORF">g.94803</name>
</gene>
<dbReference type="GO" id="GO:0005829">
    <property type="term" value="C:cytosol"/>
    <property type="evidence" value="ECO:0007669"/>
    <property type="project" value="TreeGrafter"/>
</dbReference>
<keyword evidence="1 3" id="KW-0547">Nucleotide-binding</keyword>
<dbReference type="EMBL" id="GDHC01004551">
    <property type="protein sequence ID" value="JAQ14078.1"/>
    <property type="molecule type" value="Transcribed_RNA"/>
</dbReference>
<keyword evidence="2 3" id="KW-0067">ATP-binding</keyword>
<dbReference type="GO" id="GO:0005634">
    <property type="term" value="C:nucleus"/>
    <property type="evidence" value="ECO:0007669"/>
    <property type="project" value="TreeGrafter"/>
</dbReference>
<evidence type="ECO:0000256" key="4">
    <source>
        <dbReference type="RuleBase" id="RU000304"/>
    </source>
</evidence>
<dbReference type="InterPro" id="IPR011009">
    <property type="entry name" value="Kinase-like_dom_sf"/>
</dbReference>
<proteinExistence type="inferred from homology"/>
<dbReference type="EMBL" id="GBHO01036310">
    <property type="protein sequence ID" value="JAG07294.1"/>
    <property type="molecule type" value="Transcribed_RNA"/>
</dbReference>
<dbReference type="InterPro" id="IPR008271">
    <property type="entry name" value="Ser/Thr_kinase_AS"/>
</dbReference>
<comment type="similarity">
    <text evidence="4">Belongs to the protein kinase superfamily.</text>
</comment>
<dbReference type="InterPro" id="IPR000719">
    <property type="entry name" value="Prot_kinase_dom"/>
</dbReference>
<dbReference type="AlphaFoldDB" id="A0A0A9WHN5"/>
<sequence length="302" mass="33920">MLEIDYNTDTSPYELIQKIGCGKYSEVFCALNRNNACMCVCKILKPVRLRKIKREISILRNLCGGPNVVRLFDVLRDDSNDMGVGVAGNTSNANYTGNITSANATNSNNNTNNNNNTNSLPTTATTHFNGNSHDATMASRQQQSFHKVSTINSNSTAYSIGTGTPILVTEFVPNAVTLRALMLANEISNFDMRYYLYEVLRTLDFAHKRGIFHRDIKPHNIMINHDKKILRVIDWGLAEYYVHGEPLNCGVATRHYKAPELLVGYRHYDFSLDIWCTGCVLAGMLFKSDPFFEGNSNEEQLL</sequence>
<dbReference type="GO" id="GO:0005956">
    <property type="term" value="C:protein kinase CK2 complex"/>
    <property type="evidence" value="ECO:0007669"/>
    <property type="project" value="TreeGrafter"/>
</dbReference>
<accession>A0A0A9WHN5</accession>